<feature type="domain" description="TcaA protein NTF2-like" evidence="2">
    <location>
        <begin position="88"/>
        <end position="167"/>
    </location>
</feature>
<keyword evidence="1" id="KW-0472">Membrane</keyword>
<name>A0ABW2NRC7_9BACL</name>
<gene>
    <name evidence="3" type="ORF">ACFQPF_15700</name>
</gene>
<keyword evidence="1" id="KW-0812">Transmembrane</keyword>
<feature type="transmembrane region" description="Helical" evidence="1">
    <location>
        <begin position="6"/>
        <end position="24"/>
    </location>
</feature>
<feature type="transmembrane region" description="Helical" evidence="1">
    <location>
        <begin position="31"/>
        <end position="49"/>
    </location>
</feature>
<evidence type="ECO:0000313" key="3">
    <source>
        <dbReference type="EMBL" id="MFC7373084.1"/>
    </source>
</evidence>
<dbReference type="EMBL" id="JBHTCP010000049">
    <property type="protein sequence ID" value="MFC7373084.1"/>
    <property type="molecule type" value="Genomic_DNA"/>
</dbReference>
<protein>
    <recommendedName>
        <fullName evidence="2">TcaA protein NTF2-like domain-containing protein</fullName>
    </recommendedName>
</protein>
<keyword evidence="4" id="KW-1185">Reference proteome</keyword>
<dbReference type="RefSeq" id="WP_379750671.1">
    <property type="nucleotide sequence ID" value="NZ_JBHTCP010000049.1"/>
</dbReference>
<dbReference type="InterPro" id="IPR054528">
    <property type="entry name" value="TcaA_5th"/>
</dbReference>
<reference evidence="4" key="1">
    <citation type="journal article" date="2019" name="Int. J. Syst. Evol. Microbiol.">
        <title>The Global Catalogue of Microorganisms (GCM) 10K type strain sequencing project: providing services to taxonomists for standard genome sequencing and annotation.</title>
        <authorList>
            <consortium name="The Broad Institute Genomics Platform"/>
            <consortium name="The Broad Institute Genome Sequencing Center for Infectious Disease"/>
            <person name="Wu L."/>
            <person name="Ma J."/>
        </authorList>
    </citation>
    <scope>NUCLEOTIDE SEQUENCE [LARGE SCALE GENOMIC DNA]</scope>
    <source>
        <strain evidence="4">NBRC 106396</strain>
    </source>
</reference>
<organism evidence="3 4">
    <name type="scientific">Fictibacillus iocasae</name>
    <dbReference type="NCBI Taxonomy" id="2715437"/>
    <lineage>
        <taxon>Bacteria</taxon>
        <taxon>Bacillati</taxon>
        <taxon>Bacillota</taxon>
        <taxon>Bacilli</taxon>
        <taxon>Bacillales</taxon>
        <taxon>Fictibacillaceae</taxon>
        <taxon>Fictibacillus</taxon>
    </lineage>
</organism>
<comment type="caution">
    <text evidence="3">The sequence shown here is derived from an EMBL/GenBank/DDBJ whole genome shotgun (WGS) entry which is preliminary data.</text>
</comment>
<dbReference type="Proteomes" id="UP001596549">
    <property type="component" value="Unassembled WGS sequence"/>
</dbReference>
<evidence type="ECO:0000256" key="1">
    <source>
        <dbReference type="SAM" id="Phobius"/>
    </source>
</evidence>
<dbReference type="Pfam" id="PF22819">
    <property type="entry name" value="TcaA_5th"/>
    <property type="match status" value="1"/>
</dbReference>
<keyword evidence="1" id="KW-1133">Transmembrane helix</keyword>
<proteinExistence type="predicted"/>
<evidence type="ECO:0000313" key="4">
    <source>
        <dbReference type="Proteomes" id="UP001596549"/>
    </source>
</evidence>
<evidence type="ECO:0000259" key="2">
    <source>
        <dbReference type="Pfam" id="PF22819"/>
    </source>
</evidence>
<accession>A0ABW2NRC7</accession>
<sequence length="192" mass="21553">MTRFGAVTIVLSCVFAFIFAWLLFGLSVKRSLAVSLVALVMLMSPFQLLQGKLESLEKAKKQAEHLVTETVYADSYVEGASVASVEEKTAYEFVKQYIKAYAEAVNTGDFSKAQPFLLPQSEVYISQKKNAEEQHKKGLSSENVLPLTYSHFQQTGDDRYELKVTEDSTGTIWLYELSSQKDSLTISEIRKP</sequence>